<comment type="caution">
    <text evidence="1">The sequence shown here is derived from an EMBL/GenBank/DDBJ whole genome shotgun (WGS) entry which is preliminary data.</text>
</comment>
<accession>A0A5N5SV93</accession>
<name>A0A5N5SV93_9CRUS</name>
<organism evidence="1 2">
    <name type="scientific">Armadillidium nasatum</name>
    <dbReference type="NCBI Taxonomy" id="96803"/>
    <lineage>
        <taxon>Eukaryota</taxon>
        <taxon>Metazoa</taxon>
        <taxon>Ecdysozoa</taxon>
        <taxon>Arthropoda</taxon>
        <taxon>Crustacea</taxon>
        <taxon>Multicrustacea</taxon>
        <taxon>Malacostraca</taxon>
        <taxon>Eumalacostraca</taxon>
        <taxon>Peracarida</taxon>
        <taxon>Isopoda</taxon>
        <taxon>Oniscidea</taxon>
        <taxon>Crinocheta</taxon>
        <taxon>Armadillidiidae</taxon>
        <taxon>Armadillidium</taxon>
    </lineage>
</organism>
<reference evidence="1 2" key="1">
    <citation type="journal article" date="2019" name="PLoS Biol.">
        <title>Sex chromosomes control vertical transmission of feminizing Wolbachia symbionts in an isopod.</title>
        <authorList>
            <person name="Becking T."/>
            <person name="Chebbi M.A."/>
            <person name="Giraud I."/>
            <person name="Moumen B."/>
            <person name="Laverre T."/>
            <person name="Caubet Y."/>
            <person name="Peccoud J."/>
            <person name="Gilbert C."/>
            <person name="Cordaux R."/>
        </authorList>
    </citation>
    <scope>NUCLEOTIDE SEQUENCE [LARGE SCALE GENOMIC DNA]</scope>
    <source>
        <strain evidence="1">ANa2</strain>
        <tissue evidence="1">Whole body excluding digestive tract and cuticle</tissue>
    </source>
</reference>
<protein>
    <submittedName>
        <fullName evidence="1">Uncharacterized protein</fullName>
    </submittedName>
</protein>
<dbReference type="Proteomes" id="UP000326759">
    <property type="component" value="Unassembled WGS sequence"/>
</dbReference>
<evidence type="ECO:0000313" key="1">
    <source>
        <dbReference type="EMBL" id="KAB7498134.1"/>
    </source>
</evidence>
<feature type="non-terminal residue" evidence="1">
    <location>
        <position position="95"/>
    </location>
</feature>
<keyword evidence="2" id="KW-1185">Reference proteome</keyword>
<dbReference type="AlphaFoldDB" id="A0A5N5SV93"/>
<dbReference type="EMBL" id="SEYY01019553">
    <property type="protein sequence ID" value="KAB7498134.1"/>
    <property type="molecule type" value="Genomic_DNA"/>
</dbReference>
<gene>
    <name evidence="1" type="ORF">Anas_12408</name>
</gene>
<sequence>MDIKREVMENSLNVCDEVQEKDTKENPPSTSQENFQVVTFSHKIKQEFEIKEEEVDIPDSEDFVSECEEEKRVCPYFVTDGLNLEKEWVSKMIIM</sequence>
<proteinExistence type="predicted"/>
<evidence type="ECO:0000313" key="2">
    <source>
        <dbReference type="Proteomes" id="UP000326759"/>
    </source>
</evidence>